<feature type="region of interest" description="Disordered" evidence="1">
    <location>
        <begin position="1"/>
        <end position="29"/>
    </location>
</feature>
<name>A0AAW0FCD4_9APHY</name>
<feature type="compositionally biased region" description="Low complexity" evidence="1">
    <location>
        <begin position="12"/>
        <end position="29"/>
    </location>
</feature>
<dbReference type="AlphaFoldDB" id="A0AAW0FCD4"/>
<evidence type="ECO:0000313" key="2">
    <source>
        <dbReference type="EMBL" id="KAK7677632.1"/>
    </source>
</evidence>
<dbReference type="EMBL" id="JASBNA010000085">
    <property type="protein sequence ID" value="KAK7677632.1"/>
    <property type="molecule type" value="Genomic_DNA"/>
</dbReference>
<keyword evidence="3" id="KW-1185">Reference proteome</keyword>
<evidence type="ECO:0000313" key="3">
    <source>
        <dbReference type="Proteomes" id="UP001385951"/>
    </source>
</evidence>
<proteinExistence type="predicted"/>
<organism evidence="2 3">
    <name type="scientific">Cerrena zonata</name>
    <dbReference type="NCBI Taxonomy" id="2478898"/>
    <lineage>
        <taxon>Eukaryota</taxon>
        <taxon>Fungi</taxon>
        <taxon>Dikarya</taxon>
        <taxon>Basidiomycota</taxon>
        <taxon>Agaricomycotina</taxon>
        <taxon>Agaricomycetes</taxon>
        <taxon>Polyporales</taxon>
        <taxon>Cerrenaceae</taxon>
        <taxon>Cerrena</taxon>
    </lineage>
</organism>
<evidence type="ECO:0000256" key="1">
    <source>
        <dbReference type="SAM" id="MobiDB-lite"/>
    </source>
</evidence>
<accession>A0AAW0FCD4</accession>
<protein>
    <submittedName>
        <fullName evidence="2">Uncharacterized protein</fullName>
    </submittedName>
</protein>
<comment type="caution">
    <text evidence="2">The sequence shown here is derived from an EMBL/GenBank/DDBJ whole genome shotgun (WGS) entry which is preliminary data.</text>
</comment>
<reference evidence="2 3" key="1">
    <citation type="submission" date="2022-09" db="EMBL/GenBank/DDBJ databases">
        <authorList>
            <person name="Palmer J.M."/>
        </authorList>
    </citation>
    <scope>NUCLEOTIDE SEQUENCE [LARGE SCALE GENOMIC DNA]</scope>
    <source>
        <strain evidence="2 3">DSM 7382</strain>
    </source>
</reference>
<gene>
    <name evidence="2" type="ORF">QCA50_019443</name>
</gene>
<dbReference type="Proteomes" id="UP001385951">
    <property type="component" value="Unassembled WGS sequence"/>
</dbReference>
<sequence>MPRLSDTYADASYYQSESDSQPSSSRSQSVTIAGMGCDSFAVFSKAINAITTVFERHATAAKTVTGLERIVNSGTLSFSNRYFTQHDEVDDLTPIPFSQQI</sequence>